<comment type="caution">
    <text evidence="4">The sequence shown here is derived from an EMBL/GenBank/DDBJ whole genome shotgun (WGS) entry which is preliminary data.</text>
</comment>
<feature type="region of interest" description="Disordered" evidence="2">
    <location>
        <begin position="281"/>
        <end position="305"/>
    </location>
</feature>
<sequence>MKRILLPTDFSDNAFNAIRYAMQFFKNEECTFYLLHTFTPVSYNVGYLIENPMPYGMEDIAMMNSKRDIERTEEKLKKEFNNPKHSFERISAFNMLINEIKDTVDRYNIDLIVMGTKGATGAKEIFIGTHTMYTIKKVKCPVLAVPSGFEYEEPKEILFPTDYYLSSTNKYIPLIKDICDQHESRLHMLNAYYGIPLDQNQKTTKDFIDTYFEENAHVFHIADGMDVIEAVEDFQKMNIINMLVMVHNKHSFFENLLFKPVINQIAYHTNIPFLVIPSEKRIGSNPKEDQADKKRKEKEDEGLAV</sequence>
<feature type="domain" description="UspA" evidence="3">
    <location>
        <begin position="1"/>
        <end position="146"/>
    </location>
</feature>
<dbReference type="EMBL" id="JBHULE010000019">
    <property type="protein sequence ID" value="MFD2564345.1"/>
    <property type="molecule type" value="Genomic_DNA"/>
</dbReference>
<evidence type="ECO:0000259" key="3">
    <source>
        <dbReference type="Pfam" id="PF00582"/>
    </source>
</evidence>
<evidence type="ECO:0000256" key="1">
    <source>
        <dbReference type="ARBA" id="ARBA00008791"/>
    </source>
</evidence>
<dbReference type="Proteomes" id="UP001597319">
    <property type="component" value="Unassembled WGS sequence"/>
</dbReference>
<reference evidence="5" key="1">
    <citation type="journal article" date="2019" name="Int. J. Syst. Evol. Microbiol.">
        <title>The Global Catalogue of Microorganisms (GCM) 10K type strain sequencing project: providing services to taxonomists for standard genome sequencing and annotation.</title>
        <authorList>
            <consortium name="The Broad Institute Genomics Platform"/>
            <consortium name="The Broad Institute Genome Sequencing Center for Infectious Disease"/>
            <person name="Wu L."/>
            <person name="Ma J."/>
        </authorList>
    </citation>
    <scope>NUCLEOTIDE SEQUENCE [LARGE SCALE GENOMIC DNA]</scope>
    <source>
        <strain evidence="5">KCTC 52274</strain>
    </source>
</reference>
<organism evidence="4 5">
    <name type="scientific">Aquimarina rubra</name>
    <dbReference type="NCBI Taxonomy" id="1920033"/>
    <lineage>
        <taxon>Bacteria</taxon>
        <taxon>Pseudomonadati</taxon>
        <taxon>Bacteroidota</taxon>
        <taxon>Flavobacteriia</taxon>
        <taxon>Flavobacteriales</taxon>
        <taxon>Flavobacteriaceae</taxon>
        <taxon>Aquimarina</taxon>
    </lineage>
</organism>
<protein>
    <submittedName>
        <fullName evidence="4">Universal stress protein</fullName>
    </submittedName>
</protein>
<evidence type="ECO:0000313" key="5">
    <source>
        <dbReference type="Proteomes" id="UP001597319"/>
    </source>
</evidence>
<evidence type="ECO:0000313" key="4">
    <source>
        <dbReference type="EMBL" id="MFD2564345.1"/>
    </source>
</evidence>
<dbReference type="InterPro" id="IPR006016">
    <property type="entry name" value="UspA"/>
</dbReference>
<dbReference type="CDD" id="cd00293">
    <property type="entry name" value="USP-like"/>
    <property type="match status" value="1"/>
</dbReference>
<name>A0ABW5LHT3_9FLAO</name>
<comment type="similarity">
    <text evidence="1">Belongs to the universal stress protein A family.</text>
</comment>
<gene>
    <name evidence="4" type="ORF">ACFSR1_16815</name>
</gene>
<accession>A0ABW5LHT3</accession>
<dbReference type="PANTHER" id="PTHR46268:SF6">
    <property type="entry name" value="UNIVERSAL STRESS PROTEIN UP12"/>
    <property type="match status" value="1"/>
</dbReference>
<evidence type="ECO:0000256" key="2">
    <source>
        <dbReference type="SAM" id="MobiDB-lite"/>
    </source>
</evidence>
<dbReference type="RefSeq" id="WP_378294182.1">
    <property type="nucleotide sequence ID" value="NZ_JBHULE010000019.1"/>
</dbReference>
<dbReference type="SUPFAM" id="SSF52402">
    <property type="entry name" value="Adenine nucleotide alpha hydrolases-like"/>
    <property type="match status" value="2"/>
</dbReference>
<dbReference type="PANTHER" id="PTHR46268">
    <property type="entry name" value="STRESS RESPONSE PROTEIN NHAX"/>
    <property type="match status" value="1"/>
</dbReference>
<keyword evidence="5" id="KW-1185">Reference proteome</keyword>
<dbReference type="Gene3D" id="3.40.50.12370">
    <property type="match status" value="1"/>
</dbReference>
<dbReference type="PRINTS" id="PR01438">
    <property type="entry name" value="UNVRSLSTRESS"/>
</dbReference>
<dbReference type="Pfam" id="PF00582">
    <property type="entry name" value="Usp"/>
    <property type="match status" value="1"/>
</dbReference>
<dbReference type="InterPro" id="IPR006015">
    <property type="entry name" value="Universal_stress_UspA"/>
</dbReference>
<proteinExistence type="inferred from homology"/>